<dbReference type="EnsemblBacteria" id="ABF39321">
    <property type="protein sequence ID" value="ABF39321"/>
    <property type="gene ID" value="Acid345_0316"/>
</dbReference>
<proteinExistence type="predicted"/>
<reference evidence="2 3" key="1">
    <citation type="journal article" date="2009" name="Appl. Environ. Microbiol.">
        <title>Three genomes from the phylum Acidobacteria provide insight into the lifestyles of these microorganisms in soils.</title>
        <authorList>
            <person name="Ward N.L."/>
            <person name="Challacombe J.F."/>
            <person name="Janssen P.H."/>
            <person name="Henrissat B."/>
            <person name="Coutinho P.M."/>
            <person name="Wu M."/>
            <person name="Xie G."/>
            <person name="Haft D.H."/>
            <person name="Sait M."/>
            <person name="Badger J."/>
            <person name="Barabote R.D."/>
            <person name="Bradley B."/>
            <person name="Brettin T.S."/>
            <person name="Brinkac L.M."/>
            <person name="Bruce D."/>
            <person name="Creasy T."/>
            <person name="Daugherty S.C."/>
            <person name="Davidsen T.M."/>
            <person name="DeBoy R.T."/>
            <person name="Detter J.C."/>
            <person name="Dodson R.J."/>
            <person name="Durkin A.S."/>
            <person name="Ganapathy A."/>
            <person name="Gwinn-Giglio M."/>
            <person name="Han C.S."/>
            <person name="Khouri H."/>
            <person name="Kiss H."/>
            <person name="Kothari S.P."/>
            <person name="Madupu R."/>
            <person name="Nelson K.E."/>
            <person name="Nelson W.C."/>
            <person name="Paulsen I."/>
            <person name="Penn K."/>
            <person name="Ren Q."/>
            <person name="Rosovitz M.J."/>
            <person name="Selengut J.D."/>
            <person name="Shrivastava S."/>
            <person name="Sullivan S.A."/>
            <person name="Tapia R."/>
            <person name="Thompson L.S."/>
            <person name="Watkins K.L."/>
            <person name="Yang Q."/>
            <person name="Yu C."/>
            <person name="Zafar N."/>
            <person name="Zhou L."/>
            <person name="Kuske C.R."/>
        </authorList>
    </citation>
    <scope>NUCLEOTIDE SEQUENCE [LARGE SCALE GENOMIC DNA]</scope>
    <source>
        <strain evidence="2 3">Ellin345</strain>
    </source>
</reference>
<dbReference type="AlphaFoldDB" id="Q1IUX9"/>
<dbReference type="InterPro" id="IPR023296">
    <property type="entry name" value="Glyco_hydro_beta-prop_sf"/>
</dbReference>
<name>Q1IUX9_KORVE</name>
<dbReference type="SUPFAM" id="SSF75005">
    <property type="entry name" value="Arabinanase/levansucrase/invertase"/>
    <property type="match status" value="1"/>
</dbReference>
<dbReference type="Proteomes" id="UP000002432">
    <property type="component" value="Chromosome"/>
</dbReference>
<sequence>MLDVLSFAIGRPAQPPKNPKILVNPLLPVGPDPWVTFHDAYSPGHNSFFQTDNGKQDWILYHANSGPTKVAPISDLRARSPSPGIPTAHPTSAHPPA</sequence>
<organism evidence="2 3">
    <name type="scientific">Koribacter versatilis (strain Ellin345)</name>
    <dbReference type="NCBI Taxonomy" id="204669"/>
    <lineage>
        <taxon>Bacteria</taxon>
        <taxon>Pseudomonadati</taxon>
        <taxon>Acidobacteriota</taxon>
        <taxon>Terriglobia</taxon>
        <taxon>Terriglobales</taxon>
        <taxon>Candidatus Korobacteraceae</taxon>
        <taxon>Candidatus Korobacter</taxon>
    </lineage>
</organism>
<dbReference type="HOGENOM" id="CLU_2343063_0_0_0"/>
<keyword evidence="3" id="KW-1185">Reference proteome</keyword>
<gene>
    <name evidence="2" type="ordered locus">Acid345_0316</name>
</gene>
<evidence type="ECO:0000256" key="1">
    <source>
        <dbReference type="SAM" id="MobiDB-lite"/>
    </source>
</evidence>
<dbReference type="KEGG" id="aba:Acid345_0316"/>
<dbReference type="STRING" id="204669.Acid345_0316"/>
<dbReference type="Gene3D" id="2.115.10.20">
    <property type="entry name" value="Glycosyl hydrolase domain, family 43"/>
    <property type="match status" value="1"/>
</dbReference>
<feature type="compositionally biased region" description="Low complexity" evidence="1">
    <location>
        <begin position="86"/>
        <end position="97"/>
    </location>
</feature>
<accession>Q1IUX9</accession>
<dbReference type="EMBL" id="CP000360">
    <property type="protein sequence ID" value="ABF39321.1"/>
    <property type="molecule type" value="Genomic_DNA"/>
</dbReference>
<evidence type="ECO:0000313" key="2">
    <source>
        <dbReference type="EMBL" id="ABF39321.1"/>
    </source>
</evidence>
<feature type="region of interest" description="Disordered" evidence="1">
    <location>
        <begin position="75"/>
        <end position="97"/>
    </location>
</feature>
<evidence type="ECO:0000313" key="3">
    <source>
        <dbReference type="Proteomes" id="UP000002432"/>
    </source>
</evidence>
<protein>
    <submittedName>
        <fullName evidence="2">Uncharacterized protein</fullName>
    </submittedName>
</protein>